<comment type="caution">
    <text evidence="3">The sequence shown here is derived from an EMBL/GenBank/DDBJ whole genome shotgun (WGS) entry which is preliminary data.</text>
</comment>
<dbReference type="RefSeq" id="XP_030989793.1">
    <property type="nucleotide sequence ID" value="XM_031132883.1"/>
</dbReference>
<reference evidence="3 4" key="1">
    <citation type="submission" date="2019-06" db="EMBL/GenBank/DDBJ databases">
        <title>Draft genome sequence of the filamentous fungus Phialemoniopsis curvata isolated from diesel fuel.</title>
        <authorList>
            <person name="Varaljay V.A."/>
            <person name="Lyon W.J."/>
            <person name="Crouch A.L."/>
            <person name="Drake C.E."/>
            <person name="Hollomon J.M."/>
            <person name="Nadeau L.J."/>
            <person name="Nunn H.S."/>
            <person name="Stevenson B.S."/>
            <person name="Bojanowski C.L."/>
            <person name="Crookes-Goodson W.J."/>
        </authorList>
    </citation>
    <scope>NUCLEOTIDE SEQUENCE [LARGE SCALE GENOMIC DNA]</scope>
    <source>
        <strain evidence="3 4">D216</strain>
    </source>
</reference>
<dbReference type="EMBL" id="SKBQ01000081">
    <property type="protein sequence ID" value="TPX08082.1"/>
    <property type="molecule type" value="Genomic_DNA"/>
</dbReference>
<organism evidence="3 4">
    <name type="scientific">Thyridium curvatum</name>
    <dbReference type="NCBI Taxonomy" id="1093900"/>
    <lineage>
        <taxon>Eukaryota</taxon>
        <taxon>Fungi</taxon>
        <taxon>Dikarya</taxon>
        <taxon>Ascomycota</taxon>
        <taxon>Pezizomycotina</taxon>
        <taxon>Sordariomycetes</taxon>
        <taxon>Sordariomycetidae</taxon>
        <taxon>Thyridiales</taxon>
        <taxon>Thyridiaceae</taxon>
        <taxon>Thyridium</taxon>
    </lineage>
</organism>
<gene>
    <name evidence="3" type="ORF">E0L32_010282</name>
</gene>
<feature type="compositionally biased region" description="Basic residues" evidence="1">
    <location>
        <begin position="264"/>
        <end position="274"/>
    </location>
</feature>
<keyword evidence="4" id="KW-1185">Reference proteome</keyword>
<feature type="transmembrane region" description="Helical" evidence="2">
    <location>
        <begin position="302"/>
        <end position="321"/>
    </location>
</feature>
<keyword evidence="2" id="KW-0812">Transmembrane</keyword>
<feature type="region of interest" description="Disordered" evidence="1">
    <location>
        <begin position="434"/>
        <end position="512"/>
    </location>
</feature>
<feature type="compositionally biased region" description="Basic and acidic residues" evidence="1">
    <location>
        <begin position="100"/>
        <end position="118"/>
    </location>
</feature>
<feature type="region of interest" description="Disordered" evidence="1">
    <location>
        <begin position="200"/>
        <end position="277"/>
    </location>
</feature>
<sequence>MNLPFTVPRPNMASLRNARANFLRRGPAAGNDSDAHHDLERQSSREPLSPRQEPEMQERAAATAARSLLGAHLGGGRSSSNRPSFFSRFTNSTDPVQAARDYEDQRQRRRQQQDHPGPDSRPSSSVYDDEVAESPKTPQFALGMPPLPSTRLHLPNLARTWTQGSNGPPTAASQRGAPPVAAAAGVAEPVPALPADMFRTQAPSVSRRSSRRFQGADPAELHLASLVEDSRRRRRRQRRRGEGSGEEDEDRENREGGDDDEARARRRRRRAHRRAERERRSPPKHFLFCFPWIKSKRIRTNILRCFVSGIFLALLLTVYLALSITKNINSSEFTVMLILIILCVTIFFCHGLIRLCMLIVRGPRNAEEEERRRLPQMYGPGGYAIPRQPIRVVLARDEEAAGLDSETTKMRPPAYGLWRESVRVDPDRIYWQRNENAAPAEHETQTGLRGGGGSDDGQDEQQQRRPPSYASDDGVSYVVEAQPRSIAPTTEVPLPLPQHPAEAGRAARPAAW</sequence>
<protein>
    <submittedName>
        <fullName evidence="3">Uncharacterized protein</fullName>
    </submittedName>
</protein>
<feature type="region of interest" description="Disordered" evidence="1">
    <location>
        <begin position="18"/>
        <end position="183"/>
    </location>
</feature>
<proteinExistence type="predicted"/>
<feature type="transmembrane region" description="Helical" evidence="2">
    <location>
        <begin position="333"/>
        <end position="353"/>
    </location>
</feature>
<feature type="compositionally biased region" description="Low complexity" evidence="1">
    <location>
        <begin position="78"/>
        <end position="93"/>
    </location>
</feature>
<evidence type="ECO:0000256" key="1">
    <source>
        <dbReference type="SAM" id="MobiDB-lite"/>
    </source>
</evidence>
<dbReference type="Proteomes" id="UP000319257">
    <property type="component" value="Unassembled WGS sequence"/>
</dbReference>
<dbReference type="OrthoDB" id="5417811at2759"/>
<accession>A0A507AGS6</accession>
<dbReference type="InParanoid" id="A0A507AGS6"/>
<evidence type="ECO:0000256" key="2">
    <source>
        <dbReference type="SAM" id="Phobius"/>
    </source>
</evidence>
<dbReference type="GeneID" id="41977729"/>
<keyword evidence="2" id="KW-1133">Transmembrane helix</keyword>
<keyword evidence="2" id="KW-0472">Membrane</keyword>
<feature type="compositionally biased region" description="Basic and acidic residues" evidence="1">
    <location>
        <begin position="33"/>
        <end position="44"/>
    </location>
</feature>
<evidence type="ECO:0000313" key="4">
    <source>
        <dbReference type="Proteomes" id="UP000319257"/>
    </source>
</evidence>
<name>A0A507AGS6_9PEZI</name>
<feature type="compositionally biased region" description="Low complexity" evidence="1">
    <location>
        <begin position="500"/>
        <end position="512"/>
    </location>
</feature>
<dbReference type="AlphaFoldDB" id="A0A507AGS6"/>
<evidence type="ECO:0000313" key="3">
    <source>
        <dbReference type="EMBL" id="TPX08082.1"/>
    </source>
</evidence>
<feature type="compositionally biased region" description="Polar residues" evidence="1">
    <location>
        <begin position="159"/>
        <end position="173"/>
    </location>
</feature>